<dbReference type="Proteomes" id="UP001329151">
    <property type="component" value="Chromosome"/>
</dbReference>
<dbReference type="InterPro" id="IPR010239">
    <property type="entry name" value="CHP02001"/>
</dbReference>
<keyword evidence="1" id="KW-0732">Signal</keyword>
<reference evidence="2 3" key="1">
    <citation type="submission" date="2023-10" db="EMBL/GenBank/DDBJ databases">
        <title>Complete Genome Sequence of Limnobacter thiooxidans CS-K2T, Isolated from freshwater lake sediments in Bavaria, Germany.</title>
        <authorList>
            <person name="Naruki M."/>
            <person name="Watanabe A."/>
            <person name="Warashina T."/>
            <person name="Morita T."/>
            <person name="Arakawa K."/>
        </authorList>
    </citation>
    <scope>NUCLEOTIDE SEQUENCE [LARGE SCALE GENOMIC DNA]</scope>
    <source>
        <strain evidence="2 3">CS-K2</strain>
    </source>
</reference>
<proteinExistence type="predicted"/>
<accession>A0AA86J0U7</accession>
<keyword evidence="3" id="KW-1185">Reference proteome</keyword>
<evidence type="ECO:0000256" key="1">
    <source>
        <dbReference type="SAM" id="SignalP"/>
    </source>
</evidence>
<dbReference type="AlphaFoldDB" id="A0AA86J0U7"/>
<dbReference type="EMBL" id="AP028947">
    <property type="protein sequence ID" value="BET27484.1"/>
    <property type="molecule type" value="Genomic_DNA"/>
</dbReference>
<feature type="chain" id="PRO_5041637063" evidence="1">
    <location>
        <begin position="24"/>
        <end position="256"/>
    </location>
</feature>
<evidence type="ECO:0000313" key="2">
    <source>
        <dbReference type="EMBL" id="BET27484.1"/>
    </source>
</evidence>
<dbReference type="RefSeq" id="WP_130557445.1">
    <property type="nucleotide sequence ID" value="NZ_AP028947.1"/>
</dbReference>
<evidence type="ECO:0000313" key="3">
    <source>
        <dbReference type="Proteomes" id="UP001329151"/>
    </source>
</evidence>
<feature type="signal peptide" evidence="1">
    <location>
        <begin position="1"/>
        <end position="23"/>
    </location>
</feature>
<dbReference type="Pfam" id="PF09694">
    <property type="entry name" value="Gcw_chp"/>
    <property type="match status" value="1"/>
</dbReference>
<dbReference type="SUPFAM" id="SSF56935">
    <property type="entry name" value="Porins"/>
    <property type="match status" value="1"/>
</dbReference>
<organism evidence="2 3">
    <name type="scientific">Limnobacter thiooxidans</name>
    <dbReference type="NCBI Taxonomy" id="131080"/>
    <lineage>
        <taxon>Bacteria</taxon>
        <taxon>Pseudomonadati</taxon>
        <taxon>Pseudomonadota</taxon>
        <taxon>Betaproteobacteria</taxon>
        <taxon>Burkholderiales</taxon>
        <taxon>Burkholderiaceae</taxon>
        <taxon>Limnobacter</taxon>
    </lineage>
</organism>
<dbReference type="NCBIfam" id="TIGR02001">
    <property type="entry name" value="gcw_chp"/>
    <property type="match status" value="1"/>
</dbReference>
<name>A0AA86J0U7_9BURK</name>
<dbReference type="KEGG" id="lto:RGQ30_29850"/>
<protein>
    <submittedName>
        <fullName evidence="2">TorF family putative porin</fullName>
    </submittedName>
</protein>
<gene>
    <name evidence="2" type="ORF">RGQ30_29850</name>
</gene>
<sequence>MKKLVLVAAIAATTFGAVSTAQAVEVTTTANANITTDYKFRGISQTNAGPAFQGGFDAAFSNGFYVGNWNSNINNLGAGSSGLEMDFYGGYAGSFANGIGYDVGALYYFYEGFSPAVNGPDADTLEVYGKLSYANAYAKLSYAVSDDYFAFTAANGSTDLGGSTYLDLGYTLPLSDSLSLTAHYGITSFDKDLPNLRTGVGGVDTYADYSLAATYALSPKYSVTAAYIETDNDAQAIFNNDDITDGSLVVTFSAKF</sequence>